<keyword evidence="9" id="KW-1185">Reference proteome</keyword>
<dbReference type="Gene3D" id="3.40.1190.20">
    <property type="match status" value="1"/>
</dbReference>
<dbReference type="InterPro" id="IPR050306">
    <property type="entry name" value="PfkB_Carbo_kinase"/>
</dbReference>
<keyword evidence="3" id="KW-0547">Nucleotide-binding</keyword>
<dbReference type="InterPro" id="IPR029056">
    <property type="entry name" value="Ribokinase-like"/>
</dbReference>
<protein>
    <submittedName>
        <fullName evidence="8">Sugar kinase</fullName>
    </submittedName>
</protein>
<name>A0A7X2S5A7_9BACI</name>
<comment type="caution">
    <text evidence="8">The sequence shown here is derived from an EMBL/GenBank/DDBJ whole genome shotgun (WGS) entry which is preliminary data.</text>
</comment>
<reference evidence="8 9" key="1">
    <citation type="journal article" date="2017" name="Int. J. Syst. Evol. Microbiol.">
        <title>Bacillus mangrovi sp. nov., isolated from a sediment sample from a mangrove forest.</title>
        <authorList>
            <person name="Gupta V."/>
            <person name="Singh P.K."/>
            <person name="Korpole S."/>
            <person name="Tanuku N.R.S."/>
            <person name="Pinnaka A.K."/>
        </authorList>
    </citation>
    <scope>NUCLEOTIDE SEQUENCE [LARGE SCALE GENOMIC DNA]</scope>
    <source>
        <strain evidence="8 9">KCTC 33872</strain>
    </source>
</reference>
<dbReference type="OrthoDB" id="9813569at2"/>
<dbReference type="EMBL" id="WMIB01000006">
    <property type="protein sequence ID" value="MTH53486.1"/>
    <property type="molecule type" value="Genomic_DNA"/>
</dbReference>
<evidence type="ECO:0000256" key="2">
    <source>
        <dbReference type="ARBA" id="ARBA00022679"/>
    </source>
</evidence>
<organism evidence="8 9">
    <name type="scientific">Metabacillus mangrovi</name>
    <dbReference type="NCBI Taxonomy" id="1491830"/>
    <lineage>
        <taxon>Bacteria</taxon>
        <taxon>Bacillati</taxon>
        <taxon>Bacillota</taxon>
        <taxon>Bacilli</taxon>
        <taxon>Bacillales</taxon>
        <taxon>Bacillaceae</taxon>
        <taxon>Metabacillus</taxon>
    </lineage>
</organism>
<dbReference type="GO" id="GO:0016301">
    <property type="term" value="F:kinase activity"/>
    <property type="evidence" value="ECO:0007669"/>
    <property type="project" value="UniProtKB-KW"/>
</dbReference>
<dbReference type="AlphaFoldDB" id="A0A7X2S5A7"/>
<evidence type="ECO:0000256" key="1">
    <source>
        <dbReference type="ARBA" id="ARBA00010688"/>
    </source>
</evidence>
<dbReference type="InterPro" id="IPR002173">
    <property type="entry name" value="Carboh/pur_kinase_PfkB_CS"/>
</dbReference>
<dbReference type="Proteomes" id="UP000434639">
    <property type="component" value="Unassembled WGS sequence"/>
</dbReference>
<dbReference type="CDD" id="cd01166">
    <property type="entry name" value="KdgK"/>
    <property type="match status" value="1"/>
</dbReference>
<keyword evidence="2" id="KW-0808">Transferase</keyword>
<dbReference type="PROSITE" id="PS00584">
    <property type="entry name" value="PFKB_KINASES_2"/>
    <property type="match status" value="1"/>
</dbReference>
<dbReference type="PANTHER" id="PTHR43085:SF1">
    <property type="entry name" value="PSEUDOURIDINE KINASE-RELATED"/>
    <property type="match status" value="1"/>
</dbReference>
<accession>A0A7X2S5A7</accession>
<feature type="domain" description="Carbohydrate kinase PfkB" evidence="7">
    <location>
        <begin position="2"/>
        <end position="299"/>
    </location>
</feature>
<evidence type="ECO:0000259" key="7">
    <source>
        <dbReference type="Pfam" id="PF00294"/>
    </source>
</evidence>
<evidence type="ECO:0000256" key="4">
    <source>
        <dbReference type="ARBA" id="ARBA00022777"/>
    </source>
</evidence>
<evidence type="ECO:0000313" key="9">
    <source>
        <dbReference type="Proteomes" id="UP000434639"/>
    </source>
</evidence>
<comment type="similarity">
    <text evidence="1">Belongs to the carbohydrate kinase PfkB family.</text>
</comment>
<dbReference type="Pfam" id="PF00294">
    <property type="entry name" value="PfkB"/>
    <property type="match status" value="1"/>
</dbReference>
<keyword evidence="4 8" id="KW-0418">Kinase</keyword>
<dbReference type="GO" id="GO:0005524">
    <property type="term" value="F:ATP binding"/>
    <property type="evidence" value="ECO:0007669"/>
    <property type="project" value="UniProtKB-KW"/>
</dbReference>
<evidence type="ECO:0000256" key="5">
    <source>
        <dbReference type="ARBA" id="ARBA00022840"/>
    </source>
</evidence>
<feature type="compositionally biased region" description="Basic and acidic residues" evidence="6">
    <location>
        <begin position="298"/>
        <end position="317"/>
    </location>
</feature>
<keyword evidence="5" id="KW-0067">ATP-binding</keyword>
<dbReference type="PANTHER" id="PTHR43085">
    <property type="entry name" value="HEXOKINASE FAMILY MEMBER"/>
    <property type="match status" value="1"/>
</dbReference>
<feature type="region of interest" description="Disordered" evidence="6">
    <location>
        <begin position="291"/>
        <end position="317"/>
    </location>
</feature>
<gene>
    <name evidence="8" type="ORF">GKZ89_08650</name>
</gene>
<evidence type="ECO:0000256" key="3">
    <source>
        <dbReference type="ARBA" id="ARBA00022741"/>
    </source>
</evidence>
<sequence>MDVVTFGEAMAMLMADEAGPLQEAEHFTRSMAGAEMNTAIGLARLGLKSGWAGKLGEDAFGRFIIERLQTEKVDIRHVQIDPRFPTGFLLKSKVQHGDPEVHYYRKGSAASTLAPEDARSDYFLSAAHLHLTGITPALSSEARAFSRHILTLMKEAGKTVSFDPNLRPVLWNTEEEMVRTINELAFQSDYVLPGVKEGLILTGSSAPEEIADFYLEQGVRAVAVKLGAEGAFYKSNKEMGMAEGFEVSRVIDTVGAGDGFAAGFISGILEGLKLEECARRGNAIGALAVQSPGDSDGYPDKEKLEECMKRNEVKGGL</sequence>
<dbReference type="RefSeq" id="WP_155112008.1">
    <property type="nucleotide sequence ID" value="NZ_WMIB01000006.1"/>
</dbReference>
<proteinExistence type="inferred from homology"/>
<dbReference type="InterPro" id="IPR011611">
    <property type="entry name" value="PfkB_dom"/>
</dbReference>
<evidence type="ECO:0000313" key="8">
    <source>
        <dbReference type="EMBL" id="MTH53486.1"/>
    </source>
</evidence>
<evidence type="ECO:0000256" key="6">
    <source>
        <dbReference type="SAM" id="MobiDB-lite"/>
    </source>
</evidence>
<dbReference type="SUPFAM" id="SSF53613">
    <property type="entry name" value="Ribokinase-like"/>
    <property type="match status" value="1"/>
</dbReference>